<evidence type="ECO:0000256" key="1">
    <source>
        <dbReference type="ARBA" id="ARBA00001946"/>
    </source>
</evidence>
<evidence type="ECO:0000256" key="6">
    <source>
        <dbReference type="ARBA" id="ARBA00022842"/>
    </source>
</evidence>
<dbReference type="GO" id="GO:0005829">
    <property type="term" value="C:cytosol"/>
    <property type="evidence" value="ECO:0007669"/>
    <property type="project" value="TreeGrafter"/>
</dbReference>
<accession>A0A1G7JMU3</accession>
<keyword evidence="13" id="KW-1185">Reference proteome</keyword>
<gene>
    <name evidence="10" type="primary">engB</name>
    <name evidence="12" type="ORF">SAMN05444167_1880</name>
</gene>
<keyword evidence="5 10" id="KW-0547">Nucleotide-binding</keyword>
<evidence type="ECO:0000256" key="8">
    <source>
        <dbReference type="ARBA" id="ARBA00023210"/>
    </source>
</evidence>
<keyword evidence="3 10" id="KW-0132">Cell division</keyword>
<dbReference type="EMBL" id="LT629690">
    <property type="protein sequence ID" value="SDF26211.1"/>
    <property type="molecule type" value="Genomic_DNA"/>
</dbReference>
<comment type="cofactor">
    <cofactor evidence="1">
        <name>Mg(2+)</name>
        <dbReference type="ChEBI" id="CHEBI:18420"/>
    </cofactor>
</comment>
<dbReference type="OrthoDB" id="9804921at2"/>
<dbReference type="PANTHER" id="PTHR11649:SF13">
    <property type="entry name" value="ENGB-TYPE G DOMAIN-CONTAINING PROTEIN"/>
    <property type="match status" value="1"/>
</dbReference>
<protein>
    <recommendedName>
        <fullName evidence="10">Probable GTP-binding protein EngB</fullName>
    </recommendedName>
</protein>
<keyword evidence="7 10" id="KW-0342">GTP-binding</keyword>
<dbReference type="GO" id="GO:0000917">
    <property type="term" value="P:division septum assembly"/>
    <property type="evidence" value="ECO:0007669"/>
    <property type="project" value="UniProtKB-KW"/>
</dbReference>
<dbReference type="Proteomes" id="UP000182427">
    <property type="component" value="Chromosome I"/>
</dbReference>
<dbReference type="AlphaFoldDB" id="A0A1G7JMU3"/>
<evidence type="ECO:0000259" key="11">
    <source>
        <dbReference type="PROSITE" id="PS51706"/>
    </source>
</evidence>
<dbReference type="SUPFAM" id="SSF52540">
    <property type="entry name" value="P-loop containing nucleoside triphosphate hydrolases"/>
    <property type="match status" value="1"/>
</dbReference>
<keyword evidence="4" id="KW-0479">Metal-binding</keyword>
<dbReference type="Gene3D" id="3.40.50.300">
    <property type="entry name" value="P-loop containing nucleotide triphosphate hydrolases"/>
    <property type="match status" value="1"/>
</dbReference>
<evidence type="ECO:0000313" key="12">
    <source>
        <dbReference type="EMBL" id="SDF26211.1"/>
    </source>
</evidence>
<dbReference type="GO" id="GO:0046872">
    <property type="term" value="F:metal ion binding"/>
    <property type="evidence" value="ECO:0007669"/>
    <property type="project" value="UniProtKB-KW"/>
</dbReference>
<evidence type="ECO:0000256" key="2">
    <source>
        <dbReference type="ARBA" id="ARBA00009638"/>
    </source>
</evidence>
<keyword evidence="6" id="KW-0460">Magnesium</keyword>
<dbReference type="CDD" id="cd01876">
    <property type="entry name" value="YihA_EngB"/>
    <property type="match status" value="1"/>
</dbReference>
<evidence type="ECO:0000313" key="13">
    <source>
        <dbReference type="Proteomes" id="UP000182427"/>
    </source>
</evidence>
<dbReference type="Pfam" id="PF01926">
    <property type="entry name" value="MMR_HSR1"/>
    <property type="match status" value="1"/>
</dbReference>
<name>A0A1G7JMU3_9BACT</name>
<dbReference type="InterPro" id="IPR030393">
    <property type="entry name" value="G_ENGB_dom"/>
</dbReference>
<evidence type="ECO:0000256" key="5">
    <source>
        <dbReference type="ARBA" id="ARBA00022741"/>
    </source>
</evidence>
<dbReference type="InterPro" id="IPR027417">
    <property type="entry name" value="P-loop_NTPase"/>
</dbReference>
<dbReference type="InterPro" id="IPR006073">
    <property type="entry name" value="GTP-bd"/>
</dbReference>
<keyword evidence="8 10" id="KW-0717">Septation</keyword>
<keyword evidence="9 10" id="KW-0131">Cell cycle</keyword>
<comment type="similarity">
    <text evidence="2 10">Belongs to the TRAFAC class TrmE-Era-EngA-EngB-Septin-like GTPase superfamily. EngB GTPase family.</text>
</comment>
<evidence type="ECO:0000256" key="9">
    <source>
        <dbReference type="ARBA" id="ARBA00023306"/>
    </source>
</evidence>
<dbReference type="InterPro" id="IPR019987">
    <property type="entry name" value="GTP-bd_ribosome_bio_YsxC"/>
</dbReference>
<dbReference type="NCBIfam" id="TIGR03598">
    <property type="entry name" value="GTPase_YsxC"/>
    <property type="match status" value="1"/>
</dbReference>
<reference evidence="13" key="1">
    <citation type="submission" date="2016-10" db="EMBL/GenBank/DDBJ databases">
        <authorList>
            <person name="Varghese N."/>
            <person name="Submissions S."/>
        </authorList>
    </citation>
    <scope>NUCLEOTIDE SEQUENCE [LARGE SCALE GENOMIC DNA]</scope>
    <source>
        <strain evidence="13">GAS232</strain>
    </source>
</reference>
<proteinExistence type="inferred from homology"/>
<dbReference type="PANTHER" id="PTHR11649">
    <property type="entry name" value="MSS1/TRME-RELATED GTP-BINDING PROTEIN"/>
    <property type="match status" value="1"/>
</dbReference>
<dbReference type="RefSeq" id="WP_083344904.1">
    <property type="nucleotide sequence ID" value="NZ_LT629690.1"/>
</dbReference>
<evidence type="ECO:0000256" key="4">
    <source>
        <dbReference type="ARBA" id="ARBA00022723"/>
    </source>
</evidence>
<evidence type="ECO:0000256" key="7">
    <source>
        <dbReference type="ARBA" id="ARBA00023134"/>
    </source>
</evidence>
<dbReference type="GO" id="GO:0005525">
    <property type="term" value="F:GTP binding"/>
    <property type="evidence" value="ECO:0007669"/>
    <property type="project" value="UniProtKB-UniRule"/>
</dbReference>
<dbReference type="PROSITE" id="PS51706">
    <property type="entry name" value="G_ENGB"/>
    <property type="match status" value="1"/>
</dbReference>
<evidence type="ECO:0000256" key="3">
    <source>
        <dbReference type="ARBA" id="ARBA00022618"/>
    </source>
</evidence>
<dbReference type="HAMAP" id="MF_00321">
    <property type="entry name" value="GTPase_EngB"/>
    <property type="match status" value="1"/>
</dbReference>
<feature type="domain" description="EngB-type G" evidence="11">
    <location>
        <begin position="25"/>
        <end position="208"/>
    </location>
</feature>
<comment type="function">
    <text evidence="10">Necessary for normal cell division and for the maintenance of normal septation.</text>
</comment>
<organism evidence="12 13">
    <name type="scientific">Terriglobus roseus</name>
    <dbReference type="NCBI Taxonomy" id="392734"/>
    <lineage>
        <taxon>Bacteria</taxon>
        <taxon>Pseudomonadati</taxon>
        <taxon>Acidobacteriota</taxon>
        <taxon>Terriglobia</taxon>
        <taxon>Terriglobales</taxon>
        <taxon>Acidobacteriaceae</taxon>
        <taxon>Terriglobus</taxon>
    </lineage>
</organism>
<evidence type="ECO:0000256" key="10">
    <source>
        <dbReference type="HAMAP-Rule" id="MF_00321"/>
    </source>
</evidence>
<sequence length="208" mass="22466">MKLNAQFLLSAFAPEHFPTQARTGGAPEVAFLGRSNVGKSSLINALLGAGMAKVSSTPGRTRSINFFGLYPVSSSGQQKSLPALVFADLPGYGYAKISKSIAAEWSGFIDPYLTDREQLALCCCLVDTNIPPQPSDTQLMDFLRHEQRPFVVIGTKSDRLSNNTLAKSIAALKREHGVDEVIAVSVEKGKSDKGLRALWERLESVIPA</sequence>